<keyword evidence="1 7" id="KW-0028">Amino-acid biosynthesis</keyword>
<feature type="binding site" evidence="7">
    <location>
        <position position="17"/>
    </location>
    <ligand>
        <name>Mg(2+)</name>
        <dbReference type="ChEBI" id="CHEBI:18420"/>
    </ligand>
</feature>
<dbReference type="HAMAP" id="MF_00109">
    <property type="entry name" value="Shikimate_kinase"/>
    <property type="match status" value="1"/>
</dbReference>
<dbReference type="Gene3D" id="3.40.50.300">
    <property type="entry name" value="P-loop containing nucleotide triphosphate hydrolases"/>
    <property type="match status" value="1"/>
</dbReference>
<sequence length="180" mass="20377">MEKKLIFLIGFMGSGKSTIGPVLANAIGWHFIDLDLTIEQHVQLPIHEIFALKGESFFRAIEKEMLSHVSTMDNAVVATGGGMSCDQENRNLMHASGIQIWLQWHPDNLLKNAKNAGHLRPLLKDDDSFLELYYSRKQYYETADIIISCDNLTIQDIVNTILQSVTKYNIIDNDEVLDIV</sequence>
<evidence type="ECO:0000256" key="1">
    <source>
        <dbReference type="ARBA" id="ARBA00022605"/>
    </source>
</evidence>
<comment type="subcellular location">
    <subcellularLocation>
        <location evidence="7">Cytoplasm</location>
    </subcellularLocation>
</comment>
<dbReference type="Proteomes" id="UP000178943">
    <property type="component" value="Unassembled WGS sequence"/>
</dbReference>
<keyword evidence="6 7" id="KW-0057">Aromatic amino acid biosynthesis</keyword>
<dbReference type="PRINTS" id="PR01100">
    <property type="entry name" value="SHIKIMTKNASE"/>
</dbReference>
<dbReference type="STRING" id="1817863.A2Y62_17350"/>
<evidence type="ECO:0000313" key="8">
    <source>
        <dbReference type="EMBL" id="OGF62410.1"/>
    </source>
</evidence>
<dbReference type="GO" id="GO:0005829">
    <property type="term" value="C:cytosol"/>
    <property type="evidence" value="ECO:0007669"/>
    <property type="project" value="TreeGrafter"/>
</dbReference>
<feature type="binding site" evidence="7">
    <location>
        <position position="136"/>
    </location>
    <ligand>
        <name>substrate</name>
    </ligand>
</feature>
<keyword evidence="5 7" id="KW-0067">ATP-binding</keyword>
<protein>
    <recommendedName>
        <fullName evidence="7">Shikimate kinase</fullName>
        <shortName evidence="7">SK</shortName>
        <ecNumber evidence="7">2.7.1.71</ecNumber>
    </recommendedName>
</protein>
<accession>A0A1F5VGE6</accession>
<comment type="function">
    <text evidence="7">Catalyzes the specific phosphorylation of the 3-hydroxyl group of shikimic acid using ATP as a cosubstrate.</text>
</comment>
<dbReference type="InterPro" id="IPR027417">
    <property type="entry name" value="P-loop_NTPase"/>
</dbReference>
<dbReference type="EMBL" id="MFGW01000180">
    <property type="protein sequence ID" value="OGF62410.1"/>
    <property type="molecule type" value="Genomic_DNA"/>
</dbReference>
<evidence type="ECO:0000256" key="7">
    <source>
        <dbReference type="HAMAP-Rule" id="MF_00109"/>
    </source>
</evidence>
<dbReference type="GO" id="GO:0009423">
    <property type="term" value="P:chorismate biosynthetic process"/>
    <property type="evidence" value="ECO:0007669"/>
    <property type="project" value="UniProtKB-UniRule"/>
</dbReference>
<dbReference type="SUPFAM" id="SSF52540">
    <property type="entry name" value="P-loop containing nucleoside triphosphate hydrolases"/>
    <property type="match status" value="1"/>
</dbReference>
<dbReference type="EC" id="2.7.1.71" evidence="7"/>
<evidence type="ECO:0000313" key="9">
    <source>
        <dbReference type="Proteomes" id="UP000178943"/>
    </source>
</evidence>
<keyword evidence="2 7" id="KW-0808">Transferase</keyword>
<feature type="binding site" evidence="7">
    <location>
        <position position="120"/>
    </location>
    <ligand>
        <name>ATP</name>
        <dbReference type="ChEBI" id="CHEBI:30616"/>
    </ligand>
</feature>
<organism evidence="8 9">
    <name type="scientific">Candidatus Fischerbacteria bacterium RBG_13_37_8</name>
    <dbReference type="NCBI Taxonomy" id="1817863"/>
    <lineage>
        <taxon>Bacteria</taxon>
        <taxon>Candidatus Fischeribacteriota</taxon>
    </lineage>
</organism>
<dbReference type="GO" id="GO:0000287">
    <property type="term" value="F:magnesium ion binding"/>
    <property type="evidence" value="ECO:0007669"/>
    <property type="project" value="UniProtKB-UniRule"/>
</dbReference>
<comment type="caution">
    <text evidence="8">The sequence shown here is derived from an EMBL/GenBank/DDBJ whole genome shotgun (WGS) entry which is preliminary data.</text>
</comment>
<comment type="similarity">
    <text evidence="7">Belongs to the shikimate kinase family.</text>
</comment>
<dbReference type="Pfam" id="PF01202">
    <property type="entry name" value="SKI"/>
    <property type="match status" value="1"/>
</dbReference>
<evidence type="ECO:0000256" key="6">
    <source>
        <dbReference type="ARBA" id="ARBA00023141"/>
    </source>
</evidence>
<dbReference type="InterPro" id="IPR000623">
    <property type="entry name" value="Shikimate_kinase/TSH1"/>
</dbReference>
<dbReference type="GO" id="GO:0005524">
    <property type="term" value="F:ATP binding"/>
    <property type="evidence" value="ECO:0007669"/>
    <property type="project" value="UniProtKB-UniRule"/>
</dbReference>
<comment type="cofactor">
    <cofactor evidence="7">
        <name>Mg(2+)</name>
        <dbReference type="ChEBI" id="CHEBI:18420"/>
    </cofactor>
    <text evidence="7">Binds 1 Mg(2+) ion per subunit.</text>
</comment>
<gene>
    <name evidence="7" type="primary">aroK</name>
    <name evidence="8" type="ORF">A2Y62_17350</name>
</gene>
<dbReference type="GO" id="GO:0009073">
    <property type="term" value="P:aromatic amino acid family biosynthetic process"/>
    <property type="evidence" value="ECO:0007669"/>
    <property type="project" value="UniProtKB-KW"/>
</dbReference>
<feature type="binding site" evidence="7">
    <location>
        <position position="81"/>
    </location>
    <ligand>
        <name>substrate</name>
    </ligand>
</feature>
<comment type="pathway">
    <text evidence="7">Metabolic intermediate biosynthesis; chorismate biosynthesis; chorismate from D-erythrose 4-phosphate and phosphoenolpyruvate: step 5/7.</text>
</comment>
<comment type="caution">
    <text evidence="7">Lacks conserved residue(s) required for the propagation of feature annotation.</text>
</comment>
<dbReference type="PANTHER" id="PTHR21087:SF16">
    <property type="entry name" value="SHIKIMATE KINASE 1, CHLOROPLASTIC"/>
    <property type="match status" value="1"/>
</dbReference>
<dbReference type="UniPathway" id="UPA00053">
    <property type="reaction ID" value="UER00088"/>
</dbReference>
<reference evidence="8 9" key="1">
    <citation type="journal article" date="2016" name="Nat. Commun.">
        <title>Thousands of microbial genomes shed light on interconnected biogeochemical processes in an aquifer system.</title>
        <authorList>
            <person name="Anantharaman K."/>
            <person name="Brown C.T."/>
            <person name="Hug L.A."/>
            <person name="Sharon I."/>
            <person name="Castelle C.J."/>
            <person name="Probst A.J."/>
            <person name="Thomas B.C."/>
            <person name="Singh A."/>
            <person name="Wilkins M.J."/>
            <person name="Karaoz U."/>
            <person name="Brodie E.L."/>
            <person name="Williams K.H."/>
            <person name="Hubbard S.S."/>
            <person name="Banfield J.F."/>
        </authorList>
    </citation>
    <scope>NUCLEOTIDE SEQUENCE [LARGE SCALE GENOMIC DNA]</scope>
</reference>
<dbReference type="CDD" id="cd00464">
    <property type="entry name" value="SK"/>
    <property type="match status" value="1"/>
</dbReference>
<feature type="binding site" evidence="7">
    <location>
        <begin position="13"/>
        <end position="18"/>
    </location>
    <ligand>
        <name>ATP</name>
        <dbReference type="ChEBI" id="CHEBI:30616"/>
    </ligand>
</feature>
<keyword evidence="7" id="KW-0460">Magnesium</keyword>
<proteinExistence type="inferred from homology"/>
<comment type="subunit">
    <text evidence="7">Monomer.</text>
</comment>
<keyword evidence="7" id="KW-0963">Cytoplasm</keyword>
<evidence type="ECO:0000256" key="3">
    <source>
        <dbReference type="ARBA" id="ARBA00022741"/>
    </source>
</evidence>
<keyword evidence="4 7" id="KW-0418">Kinase</keyword>
<dbReference type="InterPro" id="IPR031322">
    <property type="entry name" value="Shikimate/glucono_kinase"/>
</dbReference>
<feature type="binding site" evidence="7">
    <location>
        <position position="35"/>
    </location>
    <ligand>
        <name>substrate</name>
    </ligand>
</feature>
<keyword evidence="7" id="KW-0479">Metal-binding</keyword>
<dbReference type="AlphaFoldDB" id="A0A1F5VGE6"/>
<feature type="binding site" evidence="7">
    <location>
        <position position="59"/>
    </location>
    <ligand>
        <name>substrate</name>
    </ligand>
</feature>
<dbReference type="GO" id="GO:0008652">
    <property type="term" value="P:amino acid biosynthetic process"/>
    <property type="evidence" value="ECO:0007669"/>
    <property type="project" value="UniProtKB-KW"/>
</dbReference>
<keyword evidence="3 7" id="KW-0547">Nucleotide-binding</keyword>
<name>A0A1F5VGE6_9BACT</name>
<comment type="catalytic activity">
    <reaction evidence="7">
        <text>shikimate + ATP = 3-phosphoshikimate + ADP + H(+)</text>
        <dbReference type="Rhea" id="RHEA:13121"/>
        <dbReference type="ChEBI" id="CHEBI:15378"/>
        <dbReference type="ChEBI" id="CHEBI:30616"/>
        <dbReference type="ChEBI" id="CHEBI:36208"/>
        <dbReference type="ChEBI" id="CHEBI:145989"/>
        <dbReference type="ChEBI" id="CHEBI:456216"/>
        <dbReference type="EC" id="2.7.1.71"/>
    </reaction>
</comment>
<evidence type="ECO:0000256" key="2">
    <source>
        <dbReference type="ARBA" id="ARBA00022679"/>
    </source>
</evidence>
<dbReference type="PANTHER" id="PTHR21087">
    <property type="entry name" value="SHIKIMATE KINASE"/>
    <property type="match status" value="1"/>
</dbReference>
<dbReference type="GO" id="GO:0004765">
    <property type="term" value="F:shikimate kinase activity"/>
    <property type="evidence" value="ECO:0007669"/>
    <property type="project" value="UniProtKB-UniRule"/>
</dbReference>
<evidence type="ECO:0000256" key="5">
    <source>
        <dbReference type="ARBA" id="ARBA00022840"/>
    </source>
</evidence>
<evidence type="ECO:0000256" key="4">
    <source>
        <dbReference type="ARBA" id="ARBA00022777"/>
    </source>
</evidence>